<gene>
    <name evidence="1" type="ORF">AYI69_g11306</name>
</gene>
<comment type="caution">
    <text evidence="1">The sequence shown here is derived from an EMBL/GenBank/DDBJ whole genome shotgun (WGS) entry which is preliminary data.</text>
</comment>
<name>A0A1R1WZN7_9FUNG</name>
<sequence>MKHSKETQEVEHNTIAVYYVSENDNQFKLHVSKGPFQQDKGFTQGSEKIDQSWKDDFEMLSQFRTKGSIHLNRLSSGDINFTKAHGVEECNAYRD</sequence>
<keyword evidence="2" id="KW-1185">Reference proteome</keyword>
<evidence type="ECO:0000313" key="1">
    <source>
        <dbReference type="EMBL" id="OMJ07838.1"/>
    </source>
</evidence>
<protein>
    <submittedName>
        <fullName evidence="1">Uncharacterized protein</fullName>
    </submittedName>
</protein>
<reference evidence="2" key="1">
    <citation type="submission" date="2017-01" db="EMBL/GenBank/DDBJ databases">
        <authorList>
            <person name="Wang Y."/>
            <person name="White M."/>
            <person name="Kvist S."/>
            <person name="Moncalvo J.-M."/>
        </authorList>
    </citation>
    <scope>NUCLEOTIDE SEQUENCE [LARGE SCALE GENOMIC DNA]</scope>
    <source>
        <strain evidence="2">ID-206-W2</strain>
    </source>
</reference>
<dbReference type="EMBL" id="LSSM01007554">
    <property type="protein sequence ID" value="OMJ07838.1"/>
    <property type="molecule type" value="Genomic_DNA"/>
</dbReference>
<evidence type="ECO:0000313" key="2">
    <source>
        <dbReference type="Proteomes" id="UP000187429"/>
    </source>
</evidence>
<dbReference type="AlphaFoldDB" id="A0A1R1WZN7"/>
<organism evidence="1 2">
    <name type="scientific">Smittium culicis</name>
    <dbReference type="NCBI Taxonomy" id="133412"/>
    <lineage>
        <taxon>Eukaryota</taxon>
        <taxon>Fungi</taxon>
        <taxon>Fungi incertae sedis</taxon>
        <taxon>Zoopagomycota</taxon>
        <taxon>Kickxellomycotina</taxon>
        <taxon>Harpellomycetes</taxon>
        <taxon>Harpellales</taxon>
        <taxon>Legeriomycetaceae</taxon>
        <taxon>Smittium</taxon>
    </lineage>
</organism>
<proteinExistence type="predicted"/>
<dbReference type="Proteomes" id="UP000187429">
    <property type="component" value="Unassembled WGS sequence"/>
</dbReference>
<accession>A0A1R1WZN7</accession>